<dbReference type="Proteomes" id="UP000189733">
    <property type="component" value="Unassembled WGS sequence"/>
</dbReference>
<keyword evidence="1" id="KW-0812">Transmembrane</keyword>
<sequence length="264" mass="29138">MLNRLKAFVIRTGQKTLRETGPLFQMFVICYESAKSALRLRFLNPAVLRVLVDQIHFHGIRSLPGIAFLATIAGVIAVHYILSILTSLGAYDLIGGWLVRSMLHEIAPITVIVYLGFRSGASIIIEIAAMHLHGEIDTLHSLNINLADYVAMPRLLALLIAGPSLTFAFCIVGLVGGFFIMGFSEPITFGSYVDSIAYALSLSDLGIMFLKSFFFSLALGVISLQRGRMINTLATDLSYRLTQCIIELISFIVILEIVFIFTSW</sequence>
<dbReference type="RefSeq" id="WP_078684829.1">
    <property type="nucleotide sequence ID" value="NZ_FUYA01000004.1"/>
</dbReference>
<dbReference type="InterPro" id="IPR030802">
    <property type="entry name" value="Permease_MalE"/>
</dbReference>
<feature type="transmembrane region" description="Helical" evidence="1">
    <location>
        <begin position="196"/>
        <end position="224"/>
    </location>
</feature>
<evidence type="ECO:0000313" key="3">
    <source>
        <dbReference type="Proteomes" id="UP000189733"/>
    </source>
</evidence>
<feature type="transmembrane region" description="Helical" evidence="1">
    <location>
        <begin position="66"/>
        <end position="91"/>
    </location>
</feature>
<feature type="transmembrane region" description="Helical" evidence="1">
    <location>
        <begin position="155"/>
        <end position="184"/>
    </location>
</feature>
<keyword evidence="1" id="KW-1133">Transmembrane helix</keyword>
<keyword evidence="1" id="KW-0472">Membrane</keyword>
<feature type="transmembrane region" description="Helical" evidence="1">
    <location>
        <begin position="111"/>
        <end position="134"/>
    </location>
</feature>
<keyword evidence="3" id="KW-1185">Reference proteome</keyword>
<dbReference type="AlphaFoldDB" id="A0A1T4W502"/>
<dbReference type="EMBL" id="FUYA01000004">
    <property type="protein sequence ID" value="SKA71781.1"/>
    <property type="molecule type" value="Genomic_DNA"/>
</dbReference>
<dbReference type="GO" id="GO:0005548">
    <property type="term" value="F:phospholipid transporter activity"/>
    <property type="evidence" value="ECO:0007669"/>
    <property type="project" value="TreeGrafter"/>
</dbReference>
<dbReference type="Pfam" id="PF02405">
    <property type="entry name" value="MlaE"/>
    <property type="match status" value="1"/>
</dbReference>
<proteinExistence type="predicted"/>
<feature type="transmembrane region" description="Helical" evidence="1">
    <location>
        <begin position="244"/>
        <end position="262"/>
    </location>
</feature>
<gene>
    <name evidence="2" type="ORF">SAMN02745702_01553</name>
</gene>
<dbReference type="PANTHER" id="PTHR30188:SF4">
    <property type="entry name" value="PROTEIN TRIGALACTOSYLDIACYLGLYCEROL 1, CHLOROPLASTIC"/>
    <property type="match status" value="1"/>
</dbReference>
<accession>A0A1T4W502</accession>
<dbReference type="GO" id="GO:0043190">
    <property type="term" value="C:ATP-binding cassette (ABC) transporter complex"/>
    <property type="evidence" value="ECO:0007669"/>
    <property type="project" value="InterPro"/>
</dbReference>
<dbReference type="PANTHER" id="PTHR30188">
    <property type="entry name" value="ABC TRANSPORTER PERMEASE PROTEIN-RELATED"/>
    <property type="match status" value="1"/>
</dbReference>
<dbReference type="OrthoDB" id="9805022at2"/>
<reference evidence="2 3" key="1">
    <citation type="submission" date="2017-02" db="EMBL/GenBank/DDBJ databases">
        <authorList>
            <person name="Peterson S.W."/>
        </authorList>
    </citation>
    <scope>NUCLEOTIDE SEQUENCE [LARGE SCALE GENOMIC DNA]</scope>
    <source>
        <strain evidence="2 3">DSM 18034</strain>
    </source>
</reference>
<evidence type="ECO:0000313" key="2">
    <source>
        <dbReference type="EMBL" id="SKA71781.1"/>
    </source>
</evidence>
<name>A0A1T4W502_9BACT</name>
<protein>
    <submittedName>
        <fullName evidence="2">Permease MlaE</fullName>
    </submittedName>
</protein>
<organism evidence="2 3">
    <name type="scientific">Desulfobaculum bizertense DSM 18034</name>
    <dbReference type="NCBI Taxonomy" id="1121442"/>
    <lineage>
        <taxon>Bacteria</taxon>
        <taxon>Pseudomonadati</taxon>
        <taxon>Thermodesulfobacteriota</taxon>
        <taxon>Desulfovibrionia</taxon>
        <taxon>Desulfovibrionales</taxon>
        <taxon>Desulfovibrionaceae</taxon>
        <taxon>Desulfobaculum</taxon>
    </lineage>
</organism>
<dbReference type="STRING" id="1121442.SAMN02745702_01553"/>
<evidence type="ECO:0000256" key="1">
    <source>
        <dbReference type="SAM" id="Phobius"/>
    </source>
</evidence>